<sequence>MDGFVLPHFESTCILKDKDVLSVTKKGSISAHNAAGELASEPHCSTLELKHVDNVHQGEEFRGFLTDEEFKIETGGYQSESEMDDNDQFEDTPLVESTPEAVSKKEKHQRNFRAQRRRKVSYLLLKNHSFLKLLLRKMEALPMAVFIPN</sequence>
<evidence type="ECO:0000313" key="3">
    <source>
        <dbReference type="Proteomes" id="UP001163823"/>
    </source>
</evidence>
<gene>
    <name evidence="2" type="ORF">O6P43_023151</name>
</gene>
<dbReference type="EMBL" id="JARAOO010000009">
    <property type="protein sequence ID" value="KAJ7956762.1"/>
    <property type="molecule type" value="Genomic_DNA"/>
</dbReference>
<feature type="compositionally biased region" description="Acidic residues" evidence="1">
    <location>
        <begin position="81"/>
        <end position="90"/>
    </location>
</feature>
<dbReference type="PANTHER" id="PTHR15197">
    <property type="entry name" value="COILIN P80"/>
    <property type="match status" value="1"/>
</dbReference>
<accession>A0AAD7LFF9</accession>
<proteinExistence type="predicted"/>
<dbReference type="GO" id="GO:0015030">
    <property type="term" value="C:Cajal body"/>
    <property type="evidence" value="ECO:0007669"/>
    <property type="project" value="TreeGrafter"/>
</dbReference>
<dbReference type="Proteomes" id="UP001163823">
    <property type="component" value="Chromosome 9"/>
</dbReference>
<dbReference type="AlphaFoldDB" id="A0AAD7LFF9"/>
<evidence type="ECO:0000256" key="1">
    <source>
        <dbReference type="SAM" id="MobiDB-lite"/>
    </source>
</evidence>
<dbReference type="KEGG" id="qsa:O6P43_023151"/>
<keyword evidence="3" id="KW-1185">Reference proteome</keyword>
<dbReference type="GO" id="GO:0000387">
    <property type="term" value="P:spliceosomal snRNP assembly"/>
    <property type="evidence" value="ECO:0007669"/>
    <property type="project" value="TreeGrafter"/>
</dbReference>
<reference evidence="2" key="1">
    <citation type="journal article" date="2023" name="Science">
        <title>Elucidation of the pathway for biosynthesis of saponin adjuvants from the soapbark tree.</title>
        <authorList>
            <person name="Reed J."/>
            <person name="Orme A."/>
            <person name="El-Demerdash A."/>
            <person name="Owen C."/>
            <person name="Martin L.B.B."/>
            <person name="Misra R.C."/>
            <person name="Kikuchi S."/>
            <person name="Rejzek M."/>
            <person name="Martin A.C."/>
            <person name="Harkess A."/>
            <person name="Leebens-Mack J."/>
            <person name="Louveau T."/>
            <person name="Stephenson M.J."/>
            <person name="Osbourn A."/>
        </authorList>
    </citation>
    <scope>NUCLEOTIDE SEQUENCE</scope>
    <source>
        <strain evidence="2">S10</strain>
    </source>
</reference>
<dbReference type="PANTHER" id="PTHR15197:SF0">
    <property type="entry name" value="COILIN"/>
    <property type="match status" value="1"/>
</dbReference>
<name>A0AAD7LFF9_QUISA</name>
<dbReference type="GO" id="GO:0030620">
    <property type="term" value="F:U2 snRNA binding"/>
    <property type="evidence" value="ECO:0007669"/>
    <property type="project" value="TreeGrafter"/>
</dbReference>
<feature type="region of interest" description="Disordered" evidence="1">
    <location>
        <begin position="77"/>
        <end position="110"/>
    </location>
</feature>
<dbReference type="InterPro" id="IPR024822">
    <property type="entry name" value="Coilin"/>
</dbReference>
<dbReference type="GO" id="GO:0030619">
    <property type="term" value="F:U1 snRNA binding"/>
    <property type="evidence" value="ECO:0007669"/>
    <property type="project" value="TreeGrafter"/>
</dbReference>
<evidence type="ECO:0000313" key="2">
    <source>
        <dbReference type="EMBL" id="KAJ7956762.1"/>
    </source>
</evidence>
<organism evidence="2 3">
    <name type="scientific">Quillaja saponaria</name>
    <name type="common">Soap bark tree</name>
    <dbReference type="NCBI Taxonomy" id="32244"/>
    <lineage>
        <taxon>Eukaryota</taxon>
        <taxon>Viridiplantae</taxon>
        <taxon>Streptophyta</taxon>
        <taxon>Embryophyta</taxon>
        <taxon>Tracheophyta</taxon>
        <taxon>Spermatophyta</taxon>
        <taxon>Magnoliopsida</taxon>
        <taxon>eudicotyledons</taxon>
        <taxon>Gunneridae</taxon>
        <taxon>Pentapetalae</taxon>
        <taxon>rosids</taxon>
        <taxon>fabids</taxon>
        <taxon>Fabales</taxon>
        <taxon>Quillajaceae</taxon>
        <taxon>Quillaja</taxon>
    </lineage>
</organism>
<protein>
    <submittedName>
        <fullName evidence="2">Coilin</fullName>
    </submittedName>
</protein>
<comment type="caution">
    <text evidence="2">The sequence shown here is derived from an EMBL/GenBank/DDBJ whole genome shotgun (WGS) entry which is preliminary data.</text>
</comment>